<keyword evidence="7 9" id="KW-0472">Membrane</keyword>
<keyword evidence="6 9" id="KW-1133">Transmembrane helix</keyword>
<evidence type="ECO:0000313" key="13">
    <source>
        <dbReference type="Proteomes" id="UP000677265"/>
    </source>
</evidence>
<dbReference type="Proteomes" id="UP000677265">
    <property type="component" value="Unassembled WGS sequence"/>
</dbReference>
<sequence length="193" mass="22338">MKVESEIIQAKENRTLMEVVNKSIRKTIRSINYINEKMYIVIGVIIVFLSFMIFYDVLARYFFHKPTSFGFDTSIWLTVVMAFVGGGYSQLKNEHVRVDIFYEKFSDKGKSIVDLFTHLFIFLTVIPLVWWGGSHVLKLFEQGTVATSGLNISLWIKFLIVPFGGTLLGLQAFVTFYKDIYLIVTGRKYEEDK</sequence>
<keyword evidence="3" id="KW-1003">Cell membrane</keyword>
<keyword evidence="13" id="KW-1185">Reference proteome</keyword>
<keyword evidence="5 9" id="KW-0812">Transmembrane</keyword>
<evidence type="ECO:0000256" key="5">
    <source>
        <dbReference type="ARBA" id="ARBA00022692"/>
    </source>
</evidence>
<evidence type="ECO:0000256" key="3">
    <source>
        <dbReference type="ARBA" id="ARBA00022475"/>
    </source>
</evidence>
<dbReference type="EMBL" id="JAGYPE020000038">
    <property type="protein sequence ID" value="MCH6267563.1"/>
    <property type="molecule type" value="Genomic_DNA"/>
</dbReference>
<evidence type="ECO:0000256" key="9">
    <source>
        <dbReference type="SAM" id="Phobius"/>
    </source>
</evidence>
<accession>A0A942YCY1</accession>
<dbReference type="PANTHER" id="PTHR35011">
    <property type="entry name" value="2,3-DIKETO-L-GULONATE TRAP TRANSPORTER SMALL PERMEASE PROTEIN YIAM"/>
    <property type="match status" value="1"/>
</dbReference>
<dbReference type="InterPro" id="IPR007387">
    <property type="entry name" value="TRAP_DctQ"/>
</dbReference>
<evidence type="ECO:0000313" key="11">
    <source>
        <dbReference type="EMBL" id="MBS4186023.1"/>
    </source>
</evidence>
<evidence type="ECO:0000256" key="1">
    <source>
        <dbReference type="ARBA" id="ARBA00004429"/>
    </source>
</evidence>
<keyword evidence="4" id="KW-0997">Cell inner membrane</keyword>
<evidence type="ECO:0000259" key="10">
    <source>
        <dbReference type="Pfam" id="PF04290"/>
    </source>
</evidence>
<evidence type="ECO:0000256" key="4">
    <source>
        <dbReference type="ARBA" id="ARBA00022519"/>
    </source>
</evidence>
<feature type="domain" description="Tripartite ATP-independent periplasmic transporters DctQ component" evidence="10">
    <location>
        <begin position="51"/>
        <end position="179"/>
    </location>
</feature>
<dbReference type="GO" id="GO:0005886">
    <property type="term" value="C:plasma membrane"/>
    <property type="evidence" value="ECO:0007669"/>
    <property type="project" value="UniProtKB-SubCell"/>
</dbReference>
<dbReference type="RefSeq" id="WP_213145822.1">
    <property type="nucleotide sequence ID" value="NZ_JAGYPE020000038.1"/>
</dbReference>
<proteinExistence type="inferred from homology"/>
<protein>
    <submittedName>
        <fullName evidence="11">TRAP transporter small permease</fullName>
    </submittedName>
</protein>
<dbReference type="Pfam" id="PF04290">
    <property type="entry name" value="DctQ"/>
    <property type="match status" value="1"/>
</dbReference>
<feature type="transmembrane region" description="Helical" evidence="9">
    <location>
        <begin position="39"/>
        <end position="63"/>
    </location>
</feature>
<feature type="transmembrane region" description="Helical" evidence="9">
    <location>
        <begin position="75"/>
        <end position="91"/>
    </location>
</feature>
<gene>
    <name evidence="12" type="ORF">KHB02_018755</name>
    <name evidence="11" type="ORF">KHB02_32030</name>
</gene>
<organism evidence="11">
    <name type="scientific">Neobacillus citreus</name>
    <dbReference type="NCBI Taxonomy" id="2833578"/>
    <lineage>
        <taxon>Bacteria</taxon>
        <taxon>Bacillati</taxon>
        <taxon>Bacillota</taxon>
        <taxon>Bacilli</taxon>
        <taxon>Bacillales</taxon>
        <taxon>Bacillaceae</taxon>
        <taxon>Neobacillus</taxon>
    </lineage>
</organism>
<evidence type="ECO:0000256" key="8">
    <source>
        <dbReference type="ARBA" id="ARBA00038436"/>
    </source>
</evidence>
<keyword evidence="2" id="KW-0813">Transport</keyword>
<evidence type="ECO:0000256" key="2">
    <source>
        <dbReference type="ARBA" id="ARBA00022448"/>
    </source>
</evidence>
<name>A0A942YCY1_9BACI</name>
<feature type="transmembrane region" description="Helical" evidence="9">
    <location>
        <begin position="152"/>
        <end position="177"/>
    </location>
</feature>
<evidence type="ECO:0000313" key="12">
    <source>
        <dbReference type="EMBL" id="MCH6267563.1"/>
    </source>
</evidence>
<evidence type="ECO:0000256" key="6">
    <source>
        <dbReference type="ARBA" id="ARBA00022989"/>
    </source>
</evidence>
<dbReference type="EMBL" id="JAGYPE010000006">
    <property type="protein sequence ID" value="MBS4186023.1"/>
    <property type="molecule type" value="Genomic_DNA"/>
</dbReference>
<dbReference type="AlphaFoldDB" id="A0A942YCY1"/>
<comment type="subcellular location">
    <subcellularLocation>
        <location evidence="1">Cell inner membrane</location>
        <topology evidence="1">Multi-pass membrane protein</topology>
    </subcellularLocation>
</comment>
<evidence type="ECO:0000256" key="7">
    <source>
        <dbReference type="ARBA" id="ARBA00023136"/>
    </source>
</evidence>
<feature type="transmembrane region" description="Helical" evidence="9">
    <location>
        <begin position="112"/>
        <end position="132"/>
    </location>
</feature>
<comment type="similarity">
    <text evidence="8">Belongs to the TRAP transporter small permease family.</text>
</comment>
<comment type="caution">
    <text evidence="11">The sequence shown here is derived from an EMBL/GenBank/DDBJ whole genome shotgun (WGS) entry which is preliminary data.</text>
</comment>
<reference evidence="11" key="1">
    <citation type="submission" date="2021-05" db="EMBL/GenBank/DDBJ databases">
        <title>Novel Bacillus species.</title>
        <authorList>
            <person name="Liu G."/>
        </authorList>
    </citation>
    <scope>NUCLEOTIDE SEQUENCE</scope>
    <source>
        <strain evidence="11 13">FJAT-50051</strain>
    </source>
</reference>
<dbReference type="InterPro" id="IPR055348">
    <property type="entry name" value="DctQ"/>
</dbReference>